<evidence type="ECO:0000313" key="2">
    <source>
        <dbReference type="Proteomes" id="UP000000268"/>
    </source>
</evidence>
<sequence length="46" mass="5375">MSIKPLTNCVHTQLMQCKIFVVIFQIFTLRKIRNTFKGSSATLLFR</sequence>
<protein>
    <submittedName>
        <fullName evidence="1">Uncharacterized protein</fullName>
    </submittedName>
</protein>
<dbReference type="KEGG" id="amr:AM1_6396"/>
<dbReference type="Proteomes" id="UP000000268">
    <property type="component" value="Chromosome"/>
</dbReference>
<dbReference type="AlphaFoldDB" id="B0C8R4"/>
<gene>
    <name evidence="1" type="ordered locus">AM1_6396</name>
</gene>
<accession>B0C8R4</accession>
<organism evidence="1 2">
    <name type="scientific">Acaryochloris marina (strain MBIC 11017)</name>
    <dbReference type="NCBI Taxonomy" id="329726"/>
    <lineage>
        <taxon>Bacteria</taxon>
        <taxon>Bacillati</taxon>
        <taxon>Cyanobacteriota</taxon>
        <taxon>Cyanophyceae</taxon>
        <taxon>Acaryochloridales</taxon>
        <taxon>Acaryochloridaceae</taxon>
        <taxon>Acaryochloris</taxon>
    </lineage>
</organism>
<proteinExistence type="predicted"/>
<keyword evidence="2" id="KW-1185">Reference proteome</keyword>
<name>B0C8R4_ACAM1</name>
<dbReference type="HOGENOM" id="CLU_3178840_0_0_3"/>
<dbReference type="EMBL" id="CP000828">
    <property type="protein sequence ID" value="ABW31326.1"/>
    <property type="molecule type" value="Genomic_DNA"/>
</dbReference>
<evidence type="ECO:0000313" key="1">
    <source>
        <dbReference type="EMBL" id="ABW31326.1"/>
    </source>
</evidence>
<reference evidence="1 2" key="1">
    <citation type="journal article" date="2008" name="Proc. Natl. Acad. Sci. U.S.A.">
        <title>Niche adaptation and genome expansion in the chlorophyll d-producing cyanobacterium Acaryochloris marina.</title>
        <authorList>
            <person name="Swingley W.D."/>
            <person name="Chen M."/>
            <person name="Cheung P.C."/>
            <person name="Conrad A.L."/>
            <person name="Dejesa L.C."/>
            <person name="Hao J."/>
            <person name="Honchak B.M."/>
            <person name="Karbach L.E."/>
            <person name="Kurdoglu A."/>
            <person name="Lahiri S."/>
            <person name="Mastrian S.D."/>
            <person name="Miyashita H."/>
            <person name="Page L."/>
            <person name="Ramakrishna P."/>
            <person name="Satoh S."/>
            <person name="Sattley W.M."/>
            <person name="Shimada Y."/>
            <person name="Taylor H.L."/>
            <person name="Tomo T."/>
            <person name="Tsuchiya T."/>
            <person name="Wang Z.T."/>
            <person name="Raymond J."/>
            <person name="Mimuro M."/>
            <person name="Blankenship R.E."/>
            <person name="Touchman J.W."/>
        </authorList>
    </citation>
    <scope>NUCLEOTIDE SEQUENCE [LARGE SCALE GENOMIC DNA]</scope>
    <source>
        <strain evidence="2">MBIC 11017</strain>
    </source>
</reference>